<proteinExistence type="predicted"/>
<evidence type="ECO:0000313" key="2">
    <source>
        <dbReference type="EMBL" id="SMF59964.1"/>
    </source>
</evidence>
<name>A0ABY1M521_9BACL</name>
<comment type="caution">
    <text evidence="2">The sequence shown here is derived from an EMBL/GenBank/DDBJ whole genome shotgun (WGS) entry which is preliminary data.</text>
</comment>
<evidence type="ECO:0000313" key="3">
    <source>
        <dbReference type="Proteomes" id="UP000192939"/>
    </source>
</evidence>
<keyword evidence="3" id="KW-1185">Reference proteome</keyword>
<gene>
    <name evidence="2" type="ORF">SAMN02744124_03946</name>
</gene>
<reference evidence="2 3" key="1">
    <citation type="submission" date="2017-04" db="EMBL/GenBank/DDBJ databases">
        <authorList>
            <person name="Varghese N."/>
            <person name="Submissions S."/>
        </authorList>
    </citation>
    <scope>NUCLEOTIDE SEQUENCE [LARGE SCALE GENOMIC DNA]</scope>
    <source>
        <strain evidence="2 3">J12</strain>
    </source>
</reference>
<feature type="region of interest" description="Disordered" evidence="1">
    <location>
        <begin position="46"/>
        <end position="68"/>
    </location>
</feature>
<sequence>MDMGYSEAGLLSIIPLDQRGRSLGDKKTLNERVSKEIRQECQKASLKHEGKLEGKHKHEGKLEGKLKG</sequence>
<dbReference type="EMBL" id="FXAE01000059">
    <property type="protein sequence ID" value="SMF59964.1"/>
    <property type="molecule type" value="Genomic_DNA"/>
</dbReference>
<accession>A0ABY1M521</accession>
<dbReference type="Proteomes" id="UP000192939">
    <property type="component" value="Unassembled WGS sequence"/>
</dbReference>
<evidence type="ECO:0000256" key="1">
    <source>
        <dbReference type="SAM" id="MobiDB-lite"/>
    </source>
</evidence>
<protein>
    <submittedName>
        <fullName evidence="2">Uncharacterized protein</fullName>
    </submittedName>
</protein>
<organism evidence="2 3">
    <name type="scientific">Paenibacillus barengoltzii J12</name>
    <dbReference type="NCBI Taxonomy" id="935846"/>
    <lineage>
        <taxon>Bacteria</taxon>
        <taxon>Bacillati</taxon>
        <taxon>Bacillota</taxon>
        <taxon>Bacilli</taxon>
        <taxon>Bacillales</taxon>
        <taxon>Paenibacillaceae</taxon>
        <taxon>Paenibacillus</taxon>
    </lineage>
</organism>